<dbReference type="OrthoDB" id="9973956at2"/>
<feature type="coiled-coil region" evidence="1">
    <location>
        <begin position="53"/>
        <end position="80"/>
    </location>
</feature>
<dbReference type="AlphaFoldDB" id="A0A1I4Y2F3"/>
<evidence type="ECO:0000256" key="1">
    <source>
        <dbReference type="SAM" id="Coils"/>
    </source>
</evidence>
<dbReference type="Proteomes" id="UP000183107">
    <property type="component" value="Unassembled WGS sequence"/>
</dbReference>
<evidence type="ECO:0000313" key="3">
    <source>
        <dbReference type="Proteomes" id="UP000183107"/>
    </source>
</evidence>
<evidence type="ECO:0000313" key="2">
    <source>
        <dbReference type="EMBL" id="SFN32237.1"/>
    </source>
</evidence>
<accession>A0A1I4Y2F3</accession>
<dbReference type="EMBL" id="FOVJ01000001">
    <property type="protein sequence ID" value="SFN32237.1"/>
    <property type="molecule type" value="Genomic_DNA"/>
</dbReference>
<reference evidence="3" key="1">
    <citation type="submission" date="2016-10" db="EMBL/GenBank/DDBJ databases">
        <authorList>
            <person name="Varghese N."/>
        </authorList>
    </citation>
    <scope>NUCLEOTIDE SEQUENCE [LARGE SCALE GENOMIC DNA]</scope>
    <source>
        <strain evidence="3">Nsp8</strain>
    </source>
</reference>
<gene>
    <name evidence="2" type="ORF">SAMN05216386_0470</name>
</gene>
<organism evidence="2 3">
    <name type="scientific">Nitrosospira briensis</name>
    <dbReference type="NCBI Taxonomy" id="35799"/>
    <lineage>
        <taxon>Bacteria</taxon>
        <taxon>Pseudomonadati</taxon>
        <taxon>Pseudomonadota</taxon>
        <taxon>Betaproteobacteria</taxon>
        <taxon>Nitrosomonadales</taxon>
        <taxon>Nitrosomonadaceae</taxon>
        <taxon>Nitrosospira</taxon>
    </lineage>
</organism>
<name>A0A1I4Y2F3_9PROT</name>
<proteinExistence type="predicted"/>
<keyword evidence="1" id="KW-0175">Coiled coil</keyword>
<keyword evidence="3" id="KW-1185">Reference proteome</keyword>
<sequence>MANANSTPVSQKFTEAQDLLMEAGHVAEFIKDMSLNVDVKLEAGELSGFFFVMHDLISRIKKAERLLQECKADIGTAEKEVA</sequence>
<dbReference type="RefSeq" id="WP_074794128.1">
    <property type="nucleotide sequence ID" value="NZ_FOVJ01000001.1"/>
</dbReference>
<protein>
    <submittedName>
        <fullName evidence="2">Uncharacterized protein</fullName>
    </submittedName>
</protein>